<evidence type="ECO:0000313" key="3">
    <source>
        <dbReference type="Proteomes" id="UP001589575"/>
    </source>
</evidence>
<accession>A0ABV5FZP0</accession>
<organism evidence="2 3">
    <name type="scientific">Citricoccus parietis</name>
    <dbReference type="NCBI Taxonomy" id="592307"/>
    <lineage>
        <taxon>Bacteria</taxon>
        <taxon>Bacillati</taxon>
        <taxon>Actinomycetota</taxon>
        <taxon>Actinomycetes</taxon>
        <taxon>Micrococcales</taxon>
        <taxon>Micrococcaceae</taxon>
        <taxon>Citricoccus</taxon>
    </lineage>
</organism>
<dbReference type="EMBL" id="JBHMFI010000001">
    <property type="protein sequence ID" value="MFB9072149.1"/>
    <property type="molecule type" value="Genomic_DNA"/>
</dbReference>
<evidence type="ECO:0000313" key="2">
    <source>
        <dbReference type="EMBL" id="MFB9072149.1"/>
    </source>
</evidence>
<dbReference type="Proteomes" id="UP001589575">
    <property type="component" value="Unassembled WGS sequence"/>
</dbReference>
<sequence length="49" mass="5245">MRPSPCDSADLLPDPPRLLRPGCGAGRGRAKVTGVHSLRNPLTAPEVRR</sequence>
<proteinExistence type="predicted"/>
<protein>
    <submittedName>
        <fullName evidence="2">Uncharacterized protein</fullName>
    </submittedName>
</protein>
<feature type="region of interest" description="Disordered" evidence="1">
    <location>
        <begin position="1"/>
        <end position="49"/>
    </location>
</feature>
<comment type="caution">
    <text evidence="2">The sequence shown here is derived from an EMBL/GenBank/DDBJ whole genome shotgun (WGS) entry which is preliminary data.</text>
</comment>
<gene>
    <name evidence="2" type="ORF">ACFFX0_13425</name>
</gene>
<reference evidence="2 3" key="1">
    <citation type="submission" date="2024-09" db="EMBL/GenBank/DDBJ databases">
        <authorList>
            <person name="Sun Q."/>
            <person name="Mori K."/>
        </authorList>
    </citation>
    <scope>NUCLEOTIDE SEQUENCE [LARGE SCALE GENOMIC DNA]</scope>
    <source>
        <strain evidence="2 3">CCM 7609</strain>
    </source>
</reference>
<name>A0ABV5FZP0_9MICC</name>
<keyword evidence="3" id="KW-1185">Reference proteome</keyword>
<evidence type="ECO:0000256" key="1">
    <source>
        <dbReference type="SAM" id="MobiDB-lite"/>
    </source>
</evidence>